<dbReference type="Proteomes" id="UP000748756">
    <property type="component" value="Unassembled WGS sequence"/>
</dbReference>
<gene>
    <name evidence="2" type="ORF">BG015_000936</name>
</gene>
<feature type="compositionally biased region" description="Low complexity" evidence="1">
    <location>
        <begin position="55"/>
        <end position="73"/>
    </location>
</feature>
<dbReference type="EMBL" id="JAAAUQ010001162">
    <property type="protein sequence ID" value="KAF9142403.1"/>
    <property type="molecule type" value="Genomic_DNA"/>
</dbReference>
<feature type="compositionally biased region" description="Basic and acidic residues" evidence="1">
    <location>
        <begin position="282"/>
        <end position="294"/>
    </location>
</feature>
<protein>
    <submittedName>
        <fullName evidence="2">Uncharacterized protein</fullName>
    </submittedName>
</protein>
<dbReference type="OrthoDB" id="10506216at2759"/>
<organism evidence="2 3">
    <name type="scientific">Linnemannia schmuckeri</name>
    <dbReference type="NCBI Taxonomy" id="64567"/>
    <lineage>
        <taxon>Eukaryota</taxon>
        <taxon>Fungi</taxon>
        <taxon>Fungi incertae sedis</taxon>
        <taxon>Mucoromycota</taxon>
        <taxon>Mortierellomycotina</taxon>
        <taxon>Mortierellomycetes</taxon>
        <taxon>Mortierellales</taxon>
        <taxon>Mortierellaceae</taxon>
        <taxon>Linnemannia</taxon>
    </lineage>
</organism>
<name>A0A9P5RU03_9FUNG</name>
<proteinExistence type="predicted"/>
<comment type="caution">
    <text evidence="2">The sequence shown here is derived from an EMBL/GenBank/DDBJ whole genome shotgun (WGS) entry which is preliminary data.</text>
</comment>
<reference evidence="2" key="1">
    <citation type="journal article" date="2020" name="Fungal Divers.">
        <title>Resolving the Mortierellaceae phylogeny through synthesis of multi-gene phylogenetics and phylogenomics.</title>
        <authorList>
            <person name="Vandepol N."/>
            <person name="Liber J."/>
            <person name="Desiro A."/>
            <person name="Na H."/>
            <person name="Kennedy M."/>
            <person name="Barry K."/>
            <person name="Grigoriev I.V."/>
            <person name="Miller A.N."/>
            <person name="O'Donnell K."/>
            <person name="Stajich J.E."/>
            <person name="Bonito G."/>
        </authorList>
    </citation>
    <scope>NUCLEOTIDE SEQUENCE</scope>
    <source>
        <strain evidence="2">NRRL 6426</strain>
    </source>
</reference>
<evidence type="ECO:0000256" key="1">
    <source>
        <dbReference type="SAM" id="MobiDB-lite"/>
    </source>
</evidence>
<accession>A0A9P5RU03</accession>
<evidence type="ECO:0000313" key="3">
    <source>
        <dbReference type="Proteomes" id="UP000748756"/>
    </source>
</evidence>
<feature type="region of interest" description="Disordered" evidence="1">
    <location>
        <begin position="42"/>
        <end position="79"/>
    </location>
</feature>
<feature type="region of interest" description="Disordered" evidence="1">
    <location>
        <begin position="110"/>
        <end position="136"/>
    </location>
</feature>
<keyword evidence="3" id="KW-1185">Reference proteome</keyword>
<sequence>MENLSRVTRDLTTVNLDHVRFQRQAQVHYEIMQSHEVVANTRKDTPLVSNEDRVSLSNSTHSTTTSTRRSTCSQPFPPVDPLDASYKAPVRPLDPSLYFADFVFTTPDPARAVSSSPEPDFLTPSNPKRARAQQPPLRPTRLATAIDANTFPLLPEQQSNTMDNRIAPTTPLKIIPPRSAAASVSRNMLALFTTPASTTKTISDGVSQYEQERAKIKEKTDSLVIKFKTLPAGTDGAGTKESLKNLTTAIKNDDIQMPPRLDGRTRRAITSTPEPGLDTMVESDHELEPNAERELEAEELGGQGGKYGRQTERWIVDAVVIPIPKWLRDHKRG</sequence>
<feature type="region of interest" description="Disordered" evidence="1">
    <location>
        <begin position="266"/>
        <end position="307"/>
    </location>
</feature>
<dbReference type="AlphaFoldDB" id="A0A9P5RU03"/>
<feature type="compositionally biased region" description="Basic and acidic residues" evidence="1">
    <location>
        <begin position="42"/>
        <end position="54"/>
    </location>
</feature>
<evidence type="ECO:0000313" key="2">
    <source>
        <dbReference type="EMBL" id="KAF9142403.1"/>
    </source>
</evidence>